<reference evidence="1 2" key="1">
    <citation type="submission" date="2024-02" db="EMBL/GenBank/DDBJ databases">
        <title>Comparative Genomic Analysis of Flavobacterium Species Causing Columnaris Disease of Freshwater Fish in Thailand: Insights into Virulence and Resistance Mechanisms.</title>
        <authorList>
            <person name="Nguyen D."/>
            <person name="Chokmangmeepisarn P."/>
            <person name="Khianchaikhan K."/>
            <person name="Morishita M."/>
            <person name="Bunnoy A."/>
            <person name="Rodkhum C."/>
        </authorList>
    </citation>
    <scope>NUCLEOTIDE SEQUENCE [LARGE SCALE GENOMIC DNA]</scope>
    <source>
        <strain evidence="1 2">KCRT2007</strain>
    </source>
</reference>
<comment type="caution">
    <text evidence="1">The sequence shown here is derived from an EMBL/GenBank/DDBJ whole genome shotgun (WGS) entry which is preliminary data.</text>
</comment>
<evidence type="ECO:0000313" key="2">
    <source>
        <dbReference type="Proteomes" id="UP001621813"/>
    </source>
</evidence>
<protein>
    <submittedName>
        <fullName evidence="1">Uncharacterized protein</fullName>
    </submittedName>
</protein>
<sequence length="82" mass="9441">MKKNTKITFRIEAEKKEYAVSKRAEALSVIADLQTNHVSPIVFFKDEEKSAVIYSKSSHEQNYRIKPAEYVAPQIVEKLEVV</sequence>
<dbReference type="Proteomes" id="UP001621813">
    <property type="component" value="Unassembled WGS sequence"/>
</dbReference>
<name>A0ABW8PRS7_9FLAO</name>
<proteinExistence type="predicted"/>
<dbReference type="RefSeq" id="WP_405323154.1">
    <property type="nucleotide sequence ID" value="NZ_JAZGZR010000037.1"/>
</dbReference>
<accession>A0ABW8PRS7</accession>
<gene>
    <name evidence="1" type="ORF">V3Q77_12370</name>
</gene>
<evidence type="ECO:0000313" key="1">
    <source>
        <dbReference type="EMBL" id="MFK7050679.1"/>
    </source>
</evidence>
<organism evidence="1 2">
    <name type="scientific">Flavobacterium davisii</name>
    <dbReference type="NCBI Taxonomy" id="2906077"/>
    <lineage>
        <taxon>Bacteria</taxon>
        <taxon>Pseudomonadati</taxon>
        <taxon>Bacteroidota</taxon>
        <taxon>Flavobacteriia</taxon>
        <taxon>Flavobacteriales</taxon>
        <taxon>Flavobacteriaceae</taxon>
        <taxon>Flavobacterium</taxon>
    </lineage>
</organism>
<dbReference type="EMBL" id="JAZGZR010000037">
    <property type="protein sequence ID" value="MFK7050679.1"/>
    <property type="molecule type" value="Genomic_DNA"/>
</dbReference>
<keyword evidence="2" id="KW-1185">Reference proteome</keyword>